<accession>A0A6A4JZU3</accession>
<feature type="compositionally biased region" description="Polar residues" evidence="1">
    <location>
        <begin position="70"/>
        <end position="79"/>
    </location>
</feature>
<protein>
    <recommendedName>
        <fullName evidence="2">DUF4780 domain-containing protein</fullName>
    </recommendedName>
</protein>
<evidence type="ECO:0000256" key="1">
    <source>
        <dbReference type="SAM" id="MobiDB-lite"/>
    </source>
</evidence>
<name>A0A6A4JZU3_APOLU</name>
<dbReference type="OrthoDB" id="6630176at2759"/>
<feature type="region of interest" description="Disordered" evidence="1">
    <location>
        <begin position="426"/>
        <end position="489"/>
    </location>
</feature>
<feature type="domain" description="DUF4780" evidence="2">
    <location>
        <begin position="209"/>
        <end position="367"/>
    </location>
</feature>
<organism evidence="3 4">
    <name type="scientific">Apolygus lucorum</name>
    <name type="common">Small green plant bug</name>
    <name type="synonym">Lygocoris lucorum</name>
    <dbReference type="NCBI Taxonomy" id="248454"/>
    <lineage>
        <taxon>Eukaryota</taxon>
        <taxon>Metazoa</taxon>
        <taxon>Ecdysozoa</taxon>
        <taxon>Arthropoda</taxon>
        <taxon>Hexapoda</taxon>
        <taxon>Insecta</taxon>
        <taxon>Pterygota</taxon>
        <taxon>Neoptera</taxon>
        <taxon>Paraneoptera</taxon>
        <taxon>Hemiptera</taxon>
        <taxon>Heteroptera</taxon>
        <taxon>Panheteroptera</taxon>
        <taxon>Cimicomorpha</taxon>
        <taxon>Miridae</taxon>
        <taxon>Mirini</taxon>
        <taxon>Apolygus</taxon>
    </lineage>
</organism>
<dbReference type="AlphaFoldDB" id="A0A6A4JZU3"/>
<evidence type="ECO:0000313" key="4">
    <source>
        <dbReference type="Proteomes" id="UP000466442"/>
    </source>
</evidence>
<evidence type="ECO:0000259" key="2">
    <source>
        <dbReference type="Pfam" id="PF16012"/>
    </source>
</evidence>
<dbReference type="Proteomes" id="UP000466442">
    <property type="component" value="Linkage Group LG5"/>
</dbReference>
<comment type="caution">
    <text evidence="3">The sequence shown here is derived from an EMBL/GenBank/DDBJ whole genome shotgun (WGS) entry which is preliminary data.</text>
</comment>
<reference evidence="3" key="1">
    <citation type="journal article" date="2021" name="Mol. Ecol. Resour.">
        <title>Apolygus lucorum genome provides insights into omnivorousness and mesophyll feeding.</title>
        <authorList>
            <person name="Liu Y."/>
            <person name="Liu H."/>
            <person name="Wang H."/>
            <person name="Huang T."/>
            <person name="Liu B."/>
            <person name="Yang B."/>
            <person name="Yin L."/>
            <person name="Li B."/>
            <person name="Zhang Y."/>
            <person name="Zhang S."/>
            <person name="Jiang F."/>
            <person name="Zhang X."/>
            <person name="Ren Y."/>
            <person name="Wang B."/>
            <person name="Wang S."/>
            <person name="Lu Y."/>
            <person name="Wu K."/>
            <person name="Fan W."/>
            <person name="Wang G."/>
        </authorList>
    </citation>
    <scope>NUCLEOTIDE SEQUENCE</scope>
    <source>
        <strain evidence="3">12Hb</strain>
    </source>
</reference>
<feature type="compositionally biased region" description="Basic residues" evidence="1">
    <location>
        <begin position="473"/>
        <end position="489"/>
    </location>
</feature>
<proteinExistence type="predicted"/>
<sequence length="489" mass="53518">MESLNLTKQNKKTNLSDQLEEDLLKSPPPAGQAEGMEVVEGKVGEGGPGGTAKTLPGEPELMDPEAVSVSKEQSNSGTLQCGVPVQSGSSESAIVDLETLSGPAKRLDSGSEKQDPTPENPVEITTPLNQGLPPIIASGNSAQRRRYVFLIRKGVEIESAIKQALEAPMKRKKAGDSADTTPDKRKDKKRRTHSDAPAPKKKRKYNEVAQGIEVGIFHANYPSVFLTSEQMNLIQDSIVEAIFELDLDGPKPGFSETSYRRGWLCMRCIDEESSNWLKSFIPSCKPWDGGNLKILDGKDLPKPRVATAFLPKCAEETNERIFHFLARQNRGLNVESWRVLSRKREGALSTLMTLLIDAESAEILESNPEVSIKLARGTIRPRLLNKEPQKNSEKKKAASKEVETPTNEDPVLQEDAALEHATLNLEMLNVSESGGSETPTGSEPPAKPLKDFRPPLQGGAGKSKKPLPQPLEKKKKKEKEKGRGSRGKK</sequence>
<feature type="compositionally biased region" description="Low complexity" evidence="1">
    <location>
        <begin position="431"/>
        <end position="444"/>
    </location>
</feature>
<feature type="region of interest" description="Disordered" evidence="1">
    <location>
        <begin position="167"/>
        <end position="205"/>
    </location>
</feature>
<feature type="compositionally biased region" description="Basic and acidic residues" evidence="1">
    <location>
        <begin position="105"/>
        <end position="116"/>
    </location>
</feature>
<feature type="compositionally biased region" description="Polar residues" evidence="1">
    <location>
        <begin position="1"/>
        <end position="17"/>
    </location>
</feature>
<dbReference type="Pfam" id="PF16012">
    <property type="entry name" value="DUF4780"/>
    <property type="match status" value="1"/>
</dbReference>
<feature type="compositionally biased region" description="Basic and acidic residues" evidence="1">
    <location>
        <begin position="384"/>
        <end position="403"/>
    </location>
</feature>
<feature type="region of interest" description="Disordered" evidence="1">
    <location>
        <begin position="383"/>
        <end position="413"/>
    </location>
</feature>
<feature type="region of interest" description="Disordered" evidence="1">
    <location>
        <begin position="1"/>
        <end position="137"/>
    </location>
</feature>
<dbReference type="EMBL" id="WIXP02000005">
    <property type="protein sequence ID" value="KAF6211092.1"/>
    <property type="molecule type" value="Genomic_DNA"/>
</dbReference>
<gene>
    <name evidence="3" type="ORF">GE061_014206</name>
</gene>
<evidence type="ECO:0000313" key="3">
    <source>
        <dbReference type="EMBL" id="KAF6211092.1"/>
    </source>
</evidence>
<dbReference type="InterPro" id="IPR031961">
    <property type="entry name" value="DUF4780"/>
</dbReference>
<keyword evidence="4" id="KW-1185">Reference proteome</keyword>